<evidence type="ECO:0000256" key="4">
    <source>
        <dbReference type="ARBA" id="ARBA00023237"/>
    </source>
</evidence>
<keyword evidence="3 5" id="KW-0472">Membrane</keyword>
<dbReference type="NCBIfam" id="TIGR01782">
    <property type="entry name" value="TonB-Xanth-Caul"/>
    <property type="match status" value="1"/>
</dbReference>
<sequence>MNYQANSTRGIAAKMSCMLFGGVSVLALGMVMPAAAQTQTMETVTVTGQRAAIQSAVKIKENADQIVDSIVADDAGKLPDRSITEVLQRVSGVTITHFNNLGNPDNYTVEGSGPTVRGLPGGTSTLNGHNAFSANNGRQLLWGDVPSELMAAVDVYKTYTPDQIEGGLGGTINLRTHLPFDFDGTTIRGAVSASYGDLVKQLRPRASVMGSTRWDTKWGEMGFLLDLSYDDSSYRNDAIQVEPYFPHTNVLENYTLQNVSGTVTPVLKANPTTYWMPGGFDYHTSTGFHKRGGVYAAFQWRPSEKLSINATLFSSANDQNERSYNFAASNGGHNSNITYTLNPTDTVRNDLGKSQLVAALSGGTPGANDPLYHLYDSGNNLVYTNAYYDTGFVFDKNIGWNPNYDTIMGRCGDASKLCSKGATRAGASKSYARTTDIALSANWTPNDNWTVRSNASFIYSKSNGTSLEVEGDVIMSPYGMDLRGAYPTIVMADASSLKTSSGYYWNDTMYNRNKNYGQEIQATVDVEYKLNAGIVKAVKFGVRGDIRTEHDQNAGGYDWKNLSATWGTMYWWSDPAAKADTVLYQFPNFFRGEVNLPGPALFPEISKVEMYDVNYYRSKYGDSKDTIEYPYEGRRAKHYKTVNVAGYAMASFAMEDVLGMTMSGNAGARLVYVDNRASGFITTWGNTLFRETSSGPLLATDKTSLPVQGGRVSWTLLPAFNVQFMPNDKLHIRFAGSITAEQPTFAGIGGGSTVGTEGNNKILTGYNIDSDNPNLKPQIGRNFDMSVEWYGDGGSKVYTSLFYKSIKHRQVTGYVLQDMPWVIGTPQLQSNGTDCVSTGAPDYSCLFVSKQTVTKPTVVKSAQNTNKETLIRGVEFGFTKYADWEFVPSYLRGFGMDANFTYIDSKAPGNYSFDMLGNNISAHMPVAGLSHYAYNATLMYDRDPLSFRLAYNWRSKYLMSASGWNTQGTYAAGDNYVDCPQNNNASAGWGGNLIAGQCRYSLPVWSKSFGSLDAGMDYKIDEHFSFNIQSQNLLNTKAKTTMGYAAQEHGRSWFVADRRVSMELRVEY</sequence>
<keyword evidence="9" id="KW-0675">Receptor</keyword>
<evidence type="ECO:0000259" key="7">
    <source>
        <dbReference type="Pfam" id="PF00593"/>
    </source>
</evidence>
<dbReference type="Gene3D" id="2.170.130.10">
    <property type="entry name" value="TonB-dependent receptor, plug domain"/>
    <property type="match status" value="1"/>
</dbReference>
<accession>A0ABN1FBL0</accession>
<dbReference type="Proteomes" id="UP001499951">
    <property type="component" value="Unassembled WGS sequence"/>
</dbReference>
<keyword evidence="5" id="KW-0798">TonB box</keyword>
<keyword evidence="10" id="KW-1185">Reference proteome</keyword>
<dbReference type="PANTHER" id="PTHR40980:SF3">
    <property type="entry name" value="TONB-DEPENDENT RECEPTOR-LIKE BETA-BARREL DOMAIN-CONTAINING PROTEIN"/>
    <property type="match status" value="1"/>
</dbReference>
<dbReference type="SUPFAM" id="SSF56935">
    <property type="entry name" value="Porins"/>
    <property type="match status" value="1"/>
</dbReference>
<feature type="domain" description="TonB-dependent receptor plug" evidence="8">
    <location>
        <begin position="61"/>
        <end position="170"/>
    </location>
</feature>
<dbReference type="InterPro" id="IPR036942">
    <property type="entry name" value="Beta-barrel_TonB_sf"/>
</dbReference>
<dbReference type="InterPro" id="IPR010916">
    <property type="entry name" value="TonB_box_CS"/>
</dbReference>
<dbReference type="EMBL" id="BAAADD010000013">
    <property type="protein sequence ID" value="GAA0587267.1"/>
    <property type="molecule type" value="Genomic_DNA"/>
</dbReference>
<organism evidence="9 10">
    <name type="scientific">Rhizomicrobium electricum</name>
    <dbReference type="NCBI Taxonomy" id="480070"/>
    <lineage>
        <taxon>Bacteria</taxon>
        <taxon>Pseudomonadati</taxon>
        <taxon>Pseudomonadota</taxon>
        <taxon>Alphaproteobacteria</taxon>
        <taxon>Micropepsales</taxon>
        <taxon>Micropepsaceae</taxon>
        <taxon>Rhizomicrobium</taxon>
    </lineage>
</organism>
<dbReference type="PANTHER" id="PTHR40980">
    <property type="entry name" value="PLUG DOMAIN-CONTAINING PROTEIN"/>
    <property type="match status" value="1"/>
</dbReference>
<feature type="signal peptide" evidence="6">
    <location>
        <begin position="1"/>
        <end position="36"/>
    </location>
</feature>
<dbReference type="Pfam" id="PF07715">
    <property type="entry name" value="Plug"/>
    <property type="match status" value="1"/>
</dbReference>
<feature type="chain" id="PRO_5046372680" evidence="6">
    <location>
        <begin position="37"/>
        <end position="1068"/>
    </location>
</feature>
<dbReference type="InterPro" id="IPR010104">
    <property type="entry name" value="TonB_rcpt_bac"/>
</dbReference>
<evidence type="ECO:0000256" key="2">
    <source>
        <dbReference type="ARBA" id="ARBA00022729"/>
    </source>
</evidence>
<dbReference type="Gene3D" id="2.40.170.20">
    <property type="entry name" value="TonB-dependent receptor, beta-barrel domain"/>
    <property type="match status" value="1"/>
</dbReference>
<comment type="caution">
    <text evidence="9">The sequence shown here is derived from an EMBL/GenBank/DDBJ whole genome shotgun (WGS) entry which is preliminary data.</text>
</comment>
<dbReference type="InterPro" id="IPR037066">
    <property type="entry name" value="Plug_dom_sf"/>
</dbReference>
<comment type="subcellular location">
    <subcellularLocation>
        <location evidence="1 5">Cell outer membrane</location>
    </subcellularLocation>
</comment>
<evidence type="ECO:0000256" key="3">
    <source>
        <dbReference type="ARBA" id="ARBA00023136"/>
    </source>
</evidence>
<evidence type="ECO:0000259" key="8">
    <source>
        <dbReference type="Pfam" id="PF07715"/>
    </source>
</evidence>
<evidence type="ECO:0000256" key="5">
    <source>
        <dbReference type="RuleBase" id="RU003357"/>
    </source>
</evidence>
<keyword evidence="4" id="KW-0998">Cell outer membrane</keyword>
<name>A0ABN1FBL0_9PROT</name>
<dbReference type="Pfam" id="PF00593">
    <property type="entry name" value="TonB_dep_Rec_b-barrel"/>
    <property type="match status" value="1"/>
</dbReference>
<comment type="similarity">
    <text evidence="5">Belongs to the TonB-dependent receptor family.</text>
</comment>
<protein>
    <submittedName>
        <fullName evidence="9">TonB-dependent receptor</fullName>
    </submittedName>
</protein>
<gene>
    <name evidence="9" type="ORF">GCM10008942_40360</name>
</gene>
<dbReference type="InterPro" id="IPR000531">
    <property type="entry name" value="Beta-barrel_TonB"/>
</dbReference>
<reference evidence="9 10" key="1">
    <citation type="journal article" date="2019" name="Int. J. Syst. Evol. Microbiol.">
        <title>The Global Catalogue of Microorganisms (GCM) 10K type strain sequencing project: providing services to taxonomists for standard genome sequencing and annotation.</title>
        <authorList>
            <consortium name="The Broad Institute Genomics Platform"/>
            <consortium name="The Broad Institute Genome Sequencing Center for Infectious Disease"/>
            <person name="Wu L."/>
            <person name="Ma J."/>
        </authorList>
    </citation>
    <scope>NUCLEOTIDE SEQUENCE [LARGE SCALE GENOMIC DNA]</scope>
    <source>
        <strain evidence="9 10">JCM 15089</strain>
    </source>
</reference>
<proteinExistence type="inferred from homology"/>
<keyword evidence="2 6" id="KW-0732">Signal</keyword>
<feature type="domain" description="TonB-dependent receptor-like beta-barrel" evidence="7">
    <location>
        <begin position="495"/>
        <end position="1033"/>
    </location>
</feature>
<evidence type="ECO:0000313" key="10">
    <source>
        <dbReference type="Proteomes" id="UP001499951"/>
    </source>
</evidence>
<dbReference type="InterPro" id="IPR012910">
    <property type="entry name" value="Plug_dom"/>
</dbReference>
<evidence type="ECO:0000256" key="6">
    <source>
        <dbReference type="SAM" id="SignalP"/>
    </source>
</evidence>
<dbReference type="PROSITE" id="PS00430">
    <property type="entry name" value="TONB_DEPENDENT_REC_1"/>
    <property type="match status" value="1"/>
</dbReference>
<evidence type="ECO:0000313" key="9">
    <source>
        <dbReference type="EMBL" id="GAA0587267.1"/>
    </source>
</evidence>
<evidence type="ECO:0000256" key="1">
    <source>
        <dbReference type="ARBA" id="ARBA00004442"/>
    </source>
</evidence>